<sequence length="136" mass="15921">MQLLDQSISATTISRLCNTNDKNLNCEEGENTSHRTLFWAVNARKNLIYRQKFMGYNISTEQRKHGSGTGKRESRSQYLWRRLRDEIVPNEGTQKRQLSGWVWKTRDEFVPSSTRRSEENTEALNEQTPPQIKSTQ</sequence>
<accession>A0A1B0BHF9</accession>
<dbReference type="Proteomes" id="UP000092460">
    <property type="component" value="Unassembled WGS sequence"/>
</dbReference>
<reference evidence="3" key="1">
    <citation type="submission" date="2015-01" db="EMBL/GenBank/DDBJ databases">
        <authorList>
            <person name="Aksoy S."/>
            <person name="Warren W."/>
            <person name="Wilson R.K."/>
        </authorList>
    </citation>
    <scope>NUCLEOTIDE SEQUENCE [LARGE SCALE GENOMIC DNA]</scope>
    <source>
        <strain evidence="3">IAEA</strain>
    </source>
</reference>
<organism evidence="2 3">
    <name type="scientific">Glossina palpalis gambiensis</name>
    <dbReference type="NCBI Taxonomy" id="67801"/>
    <lineage>
        <taxon>Eukaryota</taxon>
        <taxon>Metazoa</taxon>
        <taxon>Ecdysozoa</taxon>
        <taxon>Arthropoda</taxon>
        <taxon>Hexapoda</taxon>
        <taxon>Insecta</taxon>
        <taxon>Pterygota</taxon>
        <taxon>Neoptera</taxon>
        <taxon>Endopterygota</taxon>
        <taxon>Diptera</taxon>
        <taxon>Brachycera</taxon>
        <taxon>Muscomorpha</taxon>
        <taxon>Hippoboscoidea</taxon>
        <taxon>Glossinidae</taxon>
        <taxon>Glossina</taxon>
    </lineage>
</organism>
<evidence type="ECO:0000313" key="2">
    <source>
        <dbReference type="EnsemblMetazoa" id="GPPI030191-PA"/>
    </source>
</evidence>
<evidence type="ECO:0000256" key="1">
    <source>
        <dbReference type="SAM" id="MobiDB-lite"/>
    </source>
</evidence>
<dbReference type="VEuPathDB" id="VectorBase:GPPI030191"/>
<keyword evidence="3" id="KW-1185">Reference proteome</keyword>
<feature type="compositionally biased region" description="Basic and acidic residues" evidence="1">
    <location>
        <begin position="110"/>
        <end position="119"/>
    </location>
</feature>
<evidence type="ECO:0000313" key="3">
    <source>
        <dbReference type="Proteomes" id="UP000092460"/>
    </source>
</evidence>
<protein>
    <submittedName>
        <fullName evidence="2">Uncharacterized protein</fullName>
    </submittedName>
</protein>
<proteinExistence type="predicted"/>
<feature type="region of interest" description="Disordered" evidence="1">
    <location>
        <begin position="110"/>
        <end position="136"/>
    </location>
</feature>
<dbReference type="AlphaFoldDB" id="A0A1B0BHF9"/>
<reference evidence="2" key="2">
    <citation type="submission" date="2020-05" db="UniProtKB">
        <authorList>
            <consortium name="EnsemblMetazoa"/>
        </authorList>
    </citation>
    <scope>IDENTIFICATION</scope>
    <source>
        <strain evidence="2">IAEA</strain>
    </source>
</reference>
<name>A0A1B0BHF9_9MUSC</name>
<feature type="compositionally biased region" description="Polar residues" evidence="1">
    <location>
        <begin position="122"/>
        <end position="136"/>
    </location>
</feature>
<dbReference type="EnsemblMetazoa" id="GPPI030191-RA">
    <property type="protein sequence ID" value="GPPI030191-PA"/>
    <property type="gene ID" value="GPPI030191"/>
</dbReference>
<dbReference type="EMBL" id="JXJN01014347">
    <property type="status" value="NOT_ANNOTATED_CDS"/>
    <property type="molecule type" value="Genomic_DNA"/>
</dbReference>